<sequence length="87" mass="9480">MRPEYQNPEGRVAKEKEQDAMALGPKETATKPPFPKSLPEHIATVREALSDLGEATPEQVARQFKRGRARDRATASAKPDCPGASAH</sequence>
<proteinExistence type="predicted"/>
<feature type="region of interest" description="Disordered" evidence="1">
    <location>
        <begin position="1"/>
        <end position="38"/>
    </location>
</feature>
<accession>A0A0B3RYK3</accession>
<reference evidence="2 3" key="1">
    <citation type="submission" date="2014-10" db="EMBL/GenBank/DDBJ databases">
        <title>Genome sequence of Ponticoccus sp. strain UMTAT08 isolated from clonal culture of toxic dinoflagellate Alexandrium tamiyavanichii.</title>
        <authorList>
            <person name="Gan H.Y."/>
            <person name="Muhd D.-D."/>
            <person name="Mohd Noor M.E."/>
            <person name="Yeong Y.S."/>
            <person name="Usup G."/>
        </authorList>
    </citation>
    <scope>NUCLEOTIDE SEQUENCE [LARGE SCALE GENOMIC DNA]</scope>
    <source>
        <strain evidence="2 3">UMTAT08</strain>
    </source>
</reference>
<comment type="caution">
    <text evidence="2">The sequence shown here is derived from an EMBL/GenBank/DDBJ whole genome shotgun (WGS) entry which is preliminary data.</text>
</comment>
<dbReference type="AlphaFoldDB" id="A0A0B3RYK3"/>
<keyword evidence="3" id="KW-1185">Reference proteome</keyword>
<dbReference type="OrthoDB" id="9806213at2"/>
<gene>
    <name evidence="2" type="ORF">OA50_02204</name>
</gene>
<dbReference type="EMBL" id="JSUQ01000008">
    <property type="protein sequence ID" value="KHQ53177.1"/>
    <property type="molecule type" value="Genomic_DNA"/>
</dbReference>
<protein>
    <submittedName>
        <fullName evidence="2">RNA-binding region</fullName>
    </submittedName>
</protein>
<dbReference type="Proteomes" id="UP000030960">
    <property type="component" value="Unassembled WGS sequence"/>
</dbReference>
<organism evidence="2 3">
    <name type="scientific">Mameliella alba</name>
    <dbReference type="NCBI Taxonomy" id="561184"/>
    <lineage>
        <taxon>Bacteria</taxon>
        <taxon>Pseudomonadati</taxon>
        <taxon>Pseudomonadota</taxon>
        <taxon>Alphaproteobacteria</taxon>
        <taxon>Rhodobacterales</taxon>
        <taxon>Roseobacteraceae</taxon>
        <taxon>Mameliella</taxon>
    </lineage>
</organism>
<name>A0A0B3RYK3_9RHOB</name>
<evidence type="ECO:0000313" key="3">
    <source>
        <dbReference type="Proteomes" id="UP000030960"/>
    </source>
</evidence>
<feature type="region of interest" description="Disordered" evidence="1">
    <location>
        <begin position="50"/>
        <end position="87"/>
    </location>
</feature>
<evidence type="ECO:0000256" key="1">
    <source>
        <dbReference type="SAM" id="MobiDB-lite"/>
    </source>
</evidence>
<dbReference type="STRING" id="561184.SAMN05216376_10612"/>
<evidence type="ECO:0000313" key="2">
    <source>
        <dbReference type="EMBL" id="KHQ53177.1"/>
    </source>
</evidence>